<dbReference type="InterPro" id="IPR010935">
    <property type="entry name" value="SMC_hinge"/>
</dbReference>
<dbReference type="InterPro" id="IPR058612">
    <property type="entry name" value="Ig_SMCHD1_2nd"/>
</dbReference>
<feature type="region of interest" description="Disordered" evidence="3">
    <location>
        <begin position="1999"/>
        <end position="2023"/>
    </location>
</feature>
<dbReference type="InterPro" id="IPR058617">
    <property type="entry name" value="Ig_SMCHD1_7th"/>
</dbReference>
<gene>
    <name evidence="6" type="primary">smchd1</name>
</gene>
<dbReference type="InterPro" id="IPR038892">
    <property type="entry name" value="SMCHD1"/>
</dbReference>
<dbReference type="SUPFAM" id="SSF75553">
    <property type="entry name" value="Smc hinge domain"/>
    <property type="match status" value="1"/>
</dbReference>
<dbReference type="GeneID" id="105894784"/>
<dbReference type="InterPro" id="IPR055109">
    <property type="entry name" value="SMCHD1_S5"/>
</dbReference>
<dbReference type="Pfam" id="PF26199">
    <property type="entry name" value="Ig_SMCHD1_8th"/>
    <property type="match status" value="1"/>
</dbReference>
<dbReference type="Pfam" id="PF26197">
    <property type="entry name" value="Ig_SMCHD1_5th"/>
    <property type="match status" value="1"/>
</dbReference>
<evidence type="ECO:0000256" key="1">
    <source>
        <dbReference type="ARBA" id="ARBA00004286"/>
    </source>
</evidence>
<comment type="subcellular location">
    <subcellularLocation>
        <location evidence="1">Chromosome</location>
    </subcellularLocation>
</comment>
<name>A0A6P8GK83_CLUHA</name>
<dbReference type="SMART" id="SM00968">
    <property type="entry name" value="SMC_hinge"/>
    <property type="match status" value="1"/>
</dbReference>
<dbReference type="Pfam" id="PF26201">
    <property type="entry name" value="Ig_SMCHD1_7th"/>
    <property type="match status" value="1"/>
</dbReference>
<evidence type="ECO:0000256" key="3">
    <source>
        <dbReference type="SAM" id="MobiDB-lite"/>
    </source>
</evidence>
<dbReference type="CTD" id="23347"/>
<sequence length="2023" mass="226051">MAEMRSHTKTAGLKLCQKNISSELLASSHRKMRVLDCRPESKQVTEHVVDATGKDFEGFLQDVSKTFSVAEKETFVLTTTDRRVIDDHIFDELDDEITLQLLRTADQELPAATQEHISYVPHYYTLVQSGMYEYYASEGQKSLPYAFAELVDNSLSATANKEGLRNIDIRLLFDESQGKHAVVVRDNGCGMTSKQLNNWAVYRLSKFNRDNSTFHSDHSGYVRPAPVPRSLNSDISFFGVGGKQAVFYIGESARIITKPASSPDVHEFVMSKEDFERKEKNKEDIYCGVIRNRKPGDHAHIVAEEELYLQALIAEEEGKESFTAVVITGIQSDHITYLKQQFHLWTRELAHIYHYYVHGIHGNDVRQSSKNIERESDVDIQISLVEKSGKQPRLVNLRDIDNDMQTLYINSSSASFEFRAQAQGDAVVEGLIRYHPFLYDRETYPQDPYASPEGLLRMHDDVSNGNGNEKPELQNYESTSAGAPDEEDDESLVLNPEGRGKRPVFECFWNGRLIPYTTVSEFEWCACSKKAGAVPAECYNRMSGVLFTNDCFPVSTNKLTFMDLELQLRDRETIFTRVINGQDQRVKIQREFTAWLKECHERYDKQIKFMGFQGVTSRLDVSTKKLQHPWARFSSIKWDGKMYKAGQHVKSVKTLPVLFGTIKEFLLYGDHEADVFATGGYVQIAMQPKELYDEVRTIPIFKIDRQATAASIKRNIEDELAKLPIELKIIWPEGNPWSDYASKPAGTPMGPIQVEILNKKGESISKLPVSSNGAGRRFLMELKVIWHSPKGDIQTNSHIGVHSAKWDYWFRKMENLNKLGKYTLHLQTILNENNSSVWAGKQLPSYTLNFTLTEGDAETFSVCGVSTPVQVGVPFSLSMELKDEFGHPARPPPDLKPKLECSTLEVTHEGTAVNGTTFTIKGVRARGSLKTKVHTLKIVLAGLRHDSQSVQMSMLPGLPHTLRVHPDEELITVENRTAVGFKVEVLDEAENITTHSKLIVCCQFVGVPEVPLEAVDCSNTGVGQLLGKALQLKNIRTQRLITAKFDLPNHQGVACVERKLCVLPSRSVSRAEVYRVETQGDAPMVIMNLERIDWTAGDTLGSLFYRLYDEGEREIPITSELSQKMKVNWSANMKSVDVAQGRLPPVCVPTLAQGEQFYQVAFKGQPSVETSFIIVPRPDEPECLKVILMETSVRLGETLAGNIILELTDQYGNKTEALTAESVKTIDVSADGLDKSSVAIKWQDSTKSVCVTGLRFISCAPGQREVRFAWQRYEEFVRVRVAPGPPAKIIIQDGPEMPLQVLNGHGVDTPFVLQLCDEWGNPAPDQRVVISVKGLSAQLKVKASVMSQPVDSEGKATFTLTQITAPKGEYKMEFRGTMNSSGIAGPSVLVNVMPDPCKPVKLAVEYDTGAFLFAGGNFPVFTVTIVSEDGGGVRNINPGSVSMLLWKAQATGQRPPPEASTLKCCKPKKTEKEECFYFRDKVIPERVGKYTIQFVLSVDKTKAIWSNQHILSVVPSTGVKLVPESPPATPVVSNNDVLANRTLLESLCLKIMDEYNNPAGEGCNGQVSVSLKSQSDCSQKDLPLFEGKTSSATFPLKDGEAHIKDLALAENSPGRDGTEYILIFQADILELTPFELPFRFYNDVENQRQMSALTKKKDRLSVSIEVYHSLFDTNNQLITELKGQLQVAESREKQLKSQIQKTGIGSALSTMSAIDALIRQKEAEMVSIKSQPRRSCSIPDPFRTSPDVLGKVAHLAKVDEDDAAKVISWHLLGDMDCVVTVTTAAARKIYGDTQGRQQVMPLETVFWKSSVRPLPHVRNGMNTFSPVGKPVFARDLLIFPQYADKCQMVFGSLLGDTILIDDLDSANHYRKGVVQSKIQCPTLLTRQGDRIRSNGKFGGLQNKAPPIEKLRGHVFGAPLPKEYYTASSHAEMLQQYRAALDKSQEVQADYDAHVQYLQSPEMRQKERELKEQTSQLQDIEQELASTPARTPLVSAVKRAHLEQGESSRAPSKRARLKPCRLLD</sequence>
<organism evidence="5 6">
    <name type="scientific">Clupea harengus</name>
    <name type="common">Atlantic herring</name>
    <dbReference type="NCBI Taxonomy" id="7950"/>
    <lineage>
        <taxon>Eukaryota</taxon>
        <taxon>Metazoa</taxon>
        <taxon>Chordata</taxon>
        <taxon>Craniata</taxon>
        <taxon>Vertebrata</taxon>
        <taxon>Euteleostomi</taxon>
        <taxon>Actinopterygii</taxon>
        <taxon>Neopterygii</taxon>
        <taxon>Teleostei</taxon>
        <taxon>Clupei</taxon>
        <taxon>Clupeiformes</taxon>
        <taxon>Clupeoidei</taxon>
        <taxon>Clupeidae</taxon>
        <taxon>Clupea</taxon>
    </lineage>
</organism>
<dbReference type="Pfam" id="PF13589">
    <property type="entry name" value="HATPase_c_3"/>
    <property type="match status" value="1"/>
</dbReference>
<dbReference type="Pfam" id="PF22899">
    <property type="entry name" value="SMCHD1_S5"/>
    <property type="match status" value="1"/>
</dbReference>
<dbReference type="Gene3D" id="3.30.565.10">
    <property type="entry name" value="Histidine kinase-like ATPase, C-terminal domain"/>
    <property type="match status" value="1"/>
</dbReference>
<dbReference type="SUPFAM" id="SSF55874">
    <property type="entry name" value="ATPase domain of HSP90 chaperone/DNA topoisomerase II/histidine kinase"/>
    <property type="match status" value="1"/>
</dbReference>
<dbReference type="PANTHER" id="PTHR22640:SF2">
    <property type="entry name" value="STRUCTURAL MAINTENANCE OF CHROMOSOMES FLEXIBLE HINGE DOMAIN-CONTAINING PROTEIN 1"/>
    <property type="match status" value="1"/>
</dbReference>
<protein>
    <submittedName>
        <fullName evidence="6">Structural maintenance of chromosomes flexible hinge domain-containing protein 1 isoform X1</fullName>
    </submittedName>
</protein>
<dbReference type="InterPro" id="IPR036890">
    <property type="entry name" value="HATPase_C_sf"/>
</dbReference>
<feature type="compositionally biased region" description="Basic residues" evidence="3">
    <location>
        <begin position="2010"/>
        <end position="2023"/>
    </location>
</feature>
<dbReference type="OrthoDB" id="10036779at2759"/>
<accession>A0A6P8GK83</accession>
<proteinExistence type="predicted"/>
<dbReference type="InterPro" id="IPR058616">
    <property type="entry name" value="Ig_SMCHD1_8th"/>
</dbReference>
<dbReference type="InterPro" id="IPR058614">
    <property type="entry name" value="Ig_SMCHD1_5th"/>
</dbReference>
<dbReference type="Pfam" id="PF26194">
    <property type="entry name" value="Ig_SMCHD1_1st"/>
    <property type="match status" value="1"/>
</dbReference>
<dbReference type="Gene3D" id="3.30.70.1620">
    <property type="match status" value="1"/>
</dbReference>
<dbReference type="GO" id="GO:0005524">
    <property type="term" value="F:ATP binding"/>
    <property type="evidence" value="ECO:0007669"/>
    <property type="project" value="InterPro"/>
</dbReference>
<dbReference type="GO" id="GO:0051276">
    <property type="term" value="P:chromosome organization"/>
    <property type="evidence" value="ECO:0007669"/>
    <property type="project" value="InterPro"/>
</dbReference>
<evidence type="ECO:0000259" key="4">
    <source>
        <dbReference type="SMART" id="SM00968"/>
    </source>
</evidence>
<dbReference type="Proteomes" id="UP000515152">
    <property type="component" value="Chromosome 17"/>
</dbReference>
<dbReference type="InterPro" id="IPR058615">
    <property type="entry name" value="Ig_SMCHD1_6th"/>
</dbReference>
<dbReference type="InterPro" id="IPR058613">
    <property type="entry name" value="Ig_SMCHD1_4th"/>
</dbReference>
<dbReference type="Gene3D" id="1.20.1060.20">
    <property type="match status" value="1"/>
</dbReference>
<dbReference type="KEGG" id="char:105894784"/>
<dbReference type="InterPro" id="IPR036277">
    <property type="entry name" value="SMC_hinge_sf"/>
</dbReference>
<dbReference type="GO" id="GO:0006302">
    <property type="term" value="P:double-strand break repair"/>
    <property type="evidence" value="ECO:0007669"/>
    <property type="project" value="InterPro"/>
</dbReference>
<dbReference type="InterPro" id="IPR058611">
    <property type="entry name" value="Ig_SMCHD1_1st"/>
</dbReference>
<dbReference type="GO" id="GO:0005694">
    <property type="term" value="C:chromosome"/>
    <property type="evidence" value="ECO:0007669"/>
    <property type="project" value="UniProtKB-SubCell"/>
</dbReference>
<dbReference type="Pfam" id="PF26195">
    <property type="entry name" value="Ig_SMCHD1_2nd"/>
    <property type="match status" value="1"/>
</dbReference>
<dbReference type="PANTHER" id="PTHR22640">
    <property type="entry name" value="STRUCTURAL MAINTENANCE OF CHROMOSOMES FLEXIBLE HINGE DOMAIN-CONTAINING PROTEIN 1"/>
    <property type="match status" value="1"/>
</dbReference>
<keyword evidence="2" id="KW-0158">Chromosome</keyword>
<dbReference type="RefSeq" id="XP_031439418.1">
    <property type="nucleotide sequence ID" value="XM_031583558.2"/>
</dbReference>
<evidence type="ECO:0000313" key="5">
    <source>
        <dbReference type="Proteomes" id="UP000515152"/>
    </source>
</evidence>
<keyword evidence="5" id="KW-1185">Reference proteome</keyword>
<reference evidence="6" key="1">
    <citation type="submission" date="2025-08" db="UniProtKB">
        <authorList>
            <consortium name="RefSeq"/>
        </authorList>
    </citation>
    <scope>IDENTIFICATION</scope>
</reference>
<dbReference type="Pfam" id="PF26198">
    <property type="entry name" value="Ig_SMCHD1_6th"/>
    <property type="match status" value="1"/>
</dbReference>
<evidence type="ECO:0000313" key="6">
    <source>
        <dbReference type="RefSeq" id="XP_031439418.1"/>
    </source>
</evidence>
<evidence type="ECO:0000256" key="2">
    <source>
        <dbReference type="ARBA" id="ARBA00022454"/>
    </source>
</evidence>
<dbReference type="Pfam" id="PF06470">
    <property type="entry name" value="SMC_hinge"/>
    <property type="match status" value="1"/>
</dbReference>
<dbReference type="Pfam" id="PF26196">
    <property type="entry name" value="Ig_SMCHD1_4th"/>
    <property type="match status" value="1"/>
</dbReference>
<feature type="region of interest" description="Disordered" evidence="3">
    <location>
        <begin position="449"/>
        <end position="497"/>
    </location>
</feature>
<feature type="domain" description="SMC hinge" evidence="4">
    <location>
        <begin position="1746"/>
        <end position="1870"/>
    </location>
</feature>